<protein>
    <recommendedName>
        <fullName evidence="3">GNAT family N-acetyltransferase</fullName>
    </recommendedName>
</protein>
<dbReference type="Proteomes" id="UP001366060">
    <property type="component" value="Unassembled WGS sequence"/>
</dbReference>
<evidence type="ECO:0000313" key="1">
    <source>
        <dbReference type="EMBL" id="MEL0660280.1"/>
    </source>
</evidence>
<name>A0ABU9HER4_9GAMM</name>
<gene>
    <name evidence="1" type="ORF">V6255_14170</name>
</gene>
<organism evidence="1 2">
    <name type="scientific">Psychromonas arctica</name>
    <dbReference type="NCBI Taxonomy" id="168275"/>
    <lineage>
        <taxon>Bacteria</taxon>
        <taxon>Pseudomonadati</taxon>
        <taxon>Pseudomonadota</taxon>
        <taxon>Gammaproteobacteria</taxon>
        <taxon>Alteromonadales</taxon>
        <taxon>Psychromonadaceae</taxon>
        <taxon>Psychromonas</taxon>
    </lineage>
</organism>
<accession>A0ABU9HER4</accession>
<keyword evidence="2" id="KW-1185">Reference proteome</keyword>
<reference evidence="1 2" key="1">
    <citation type="submission" date="2024-02" db="EMBL/GenBank/DDBJ databases">
        <title>Bacteria isolated from the canopy kelp, Nereocystis luetkeana.</title>
        <authorList>
            <person name="Pfister C.A."/>
            <person name="Younker I.T."/>
            <person name="Light S.H."/>
        </authorList>
    </citation>
    <scope>NUCLEOTIDE SEQUENCE [LARGE SCALE GENOMIC DNA]</scope>
    <source>
        <strain evidence="1 2">TI.2.07</strain>
    </source>
</reference>
<dbReference type="RefSeq" id="WP_341628747.1">
    <property type="nucleotide sequence ID" value="NZ_JBAKBA010000038.1"/>
</dbReference>
<comment type="caution">
    <text evidence="1">The sequence shown here is derived from an EMBL/GenBank/DDBJ whole genome shotgun (WGS) entry which is preliminary data.</text>
</comment>
<dbReference type="EMBL" id="JBAKBA010000038">
    <property type="protein sequence ID" value="MEL0660280.1"/>
    <property type="molecule type" value="Genomic_DNA"/>
</dbReference>
<evidence type="ECO:0000313" key="2">
    <source>
        <dbReference type="Proteomes" id="UP001366060"/>
    </source>
</evidence>
<evidence type="ECO:0008006" key="3">
    <source>
        <dbReference type="Google" id="ProtNLM"/>
    </source>
</evidence>
<sequence>MKIEFRKAESSGFSSELIQENMEPYYLAKGITWDSNFFDRHWRLFKNLEVYCNSERVGVVRFSFNDENCYIRDLQIK</sequence>
<proteinExistence type="predicted"/>